<comment type="caution">
    <text evidence="2">The sequence shown here is derived from an EMBL/GenBank/DDBJ whole genome shotgun (WGS) entry which is preliminary data.</text>
</comment>
<dbReference type="InterPro" id="IPR011083">
    <property type="entry name" value="Phage_tail_collar_dom"/>
</dbReference>
<dbReference type="RefSeq" id="WP_264206243.1">
    <property type="nucleotide sequence ID" value="NZ_JAOZEW010000010.1"/>
</dbReference>
<reference evidence="2" key="1">
    <citation type="submission" date="2022-10" db="EMBL/GenBank/DDBJ databases">
        <title>Two novel species of Flavobacterium.</title>
        <authorList>
            <person name="Liu Q."/>
            <person name="Xin Y.-H."/>
        </authorList>
    </citation>
    <scope>NUCLEOTIDE SEQUENCE</scope>
    <source>
        <strain evidence="2">LS1R49</strain>
    </source>
</reference>
<dbReference type="Gene3D" id="3.90.1340.10">
    <property type="entry name" value="Phage tail collar domain"/>
    <property type="match status" value="1"/>
</dbReference>
<dbReference type="Pfam" id="PF07484">
    <property type="entry name" value="Collar"/>
    <property type="match status" value="1"/>
</dbReference>
<dbReference type="Proteomes" id="UP001151079">
    <property type="component" value="Unassembled WGS sequence"/>
</dbReference>
<evidence type="ECO:0000313" key="3">
    <source>
        <dbReference type="Proteomes" id="UP001151079"/>
    </source>
</evidence>
<proteinExistence type="predicted"/>
<keyword evidence="3" id="KW-1185">Reference proteome</keyword>
<sequence>MATSRISISNKFENGDIPSQSDFGEIFDSFVHKDEDKANFQMVETGTDDQHYVTPALLKIGLQNIGIITGNCYLPNKEYFNNFNGTTIFLKKSPINFSVQAFKNGQLLLEKEDYTINYATAVITFSATVPIRNIEIDYWYKNTGPIPGNTDITNVAGKPYIGEIKCLASPTGPKGWLKCEGQELLISEYSQLFSVIGVTYGGNGTTHFKTPNLSGRSIVQPTTNIVLGSVGGSEATVLTENNLPAHTHGVGSLAVAINCSNLNADESAPQESILAVSKDSYCQAITTPDATLAASATSITGVTASVGSAQPIITRSPYLAMYYYISSYGESPLI</sequence>
<organism evidence="2 3">
    <name type="scientific">Flavobacterium shii</name>
    <dbReference type="NCBI Taxonomy" id="2987687"/>
    <lineage>
        <taxon>Bacteria</taxon>
        <taxon>Pseudomonadati</taxon>
        <taxon>Bacteroidota</taxon>
        <taxon>Flavobacteriia</taxon>
        <taxon>Flavobacteriales</taxon>
        <taxon>Flavobacteriaceae</taxon>
        <taxon>Flavobacterium</taxon>
    </lineage>
</organism>
<accession>A0A9X2ZBT1</accession>
<evidence type="ECO:0000259" key="1">
    <source>
        <dbReference type="Pfam" id="PF07484"/>
    </source>
</evidence>
<evidence type="ECO:0000313" key="2">
    <source>
        <dbReference type="EMBL" id="MCV9928119.1"/>
    </source>
</evidence>
<dbReference type="AlphaFoldDB" id="A0A9X2ZBT1"/>
<name>A0A9X2ZBT1_9FLAO</name>
<gene>
    <name evidence="2" type="ORF">OIU83_10670</name>
</gene>
<dbReference type="EMBL" id="JAOZEW010000010">
    <property type="protein sequence ID" value="MCV9928119.1"/>
    <property type="molecule type" value="Genomic_DNA"/>
</dbReference>
<dbReference type="SUPFAM" id="SSF88874">
    <property type="entry name" value="Receptor-binding domain of short tail fibre protein gp12"/>
    <property type="match status" value="1"/>
</dbReference>
<protein>
    <submittedName>
        <fullName evidence="2">Tail fiber protein</fullName>
    </submittedName>
</protein>
<dbReference type="InterPro" id="IPR037053">
    <property type="entry name" value="Phage_tail_collar_dom_sf"/>
</dbReference>
<feature type="domain" description="Phage tail collar" evidence="1">
    <location>
        <begin position="162"/>
        <end position="218"/>
    </location>
</feature>